<feature type="transmembrane region" description="Helical" evidence="7">
    <location>
        <begin position="20"/>
        <end position="38"/>
    </location>
</feature>
<sequence>MYIKFPNIDRIIWHVGGPFAVSWYSLSYVIGIILGYLYCRHLINKYKLRITKNQLDDLINYLLIAIVGARLGYVLVYDPLHYLSNPIEILKIYEGGLSFHGGLIGAFIGAYLFSRNQKVSMLEITDLLAAASPITIFFARIANFINCELVGRITDVPWAVLFPPQFLPRHPSQIYESLSEGLLTFIVLNLLIKKYRLIESKGAITGAFLILYAINRIICEFFREPDIGVGFIADSFTMGQILSLPMILVGILCLLKKR</sequence>
<evidence type="ECO:0000256" key="2">
    <source>
        <dbReference type="ARBA" id="ARBA00022475"/>
    </source>
</evidence>
<evidence type="ECO:0000256" key="3">
    <source>
        <dbReference type="ARBA" id="ARBA00022679"/>
    </source>
</evidence>
<dbReference type="UniPathway" id="UPA00664"/>
<proteinExistence type="inferred from homology"/>
<accession>A0A2P1P8A0</accession>
<dbReference type="Pfam" id="PF01790">
    <property type="entry name" value="LGT"/>
    <property type="match status" value="1"/>
</dbReference>
<dbReference type="GO" id="GO:0005886">
    <property type="term" value="C:plasma membrane"/>
    <property type="evidence" value="ECO:0007669"/>
    <property type="project" value="UniProtKB-SubCell"/>
</dbReference>
<dbReference type="GO" id="GO:0042158">
    <property type="term" value="P:lipoprotein biosynthetic process"/>
    <property type="evidence" value="ECO:0007669"/>
    <property type="project" value="UniProtKB-UniRule"/>
</dbReference>
<keyword evidence="5 7" id="KW-1133">Transmembrane helix</keyword>
<dbReference type="HAMAP" id="MF_01147">
    <property type="entry name" value="Lgt"/>
    <property type="match status" value="1"/>
</dbReference>
<keyword evidence="9" id="KW-1185">Reference proteome</keyword>
<name>A0A2P1P8A0_9RICK</name>
<evidence type="ECO:0000256" key="7">
    <source>
        <dbReference type="HAMAP-Rule" id="MF_01147"/>
    </source>
</evidence>
<feature type="transmembrane region" description="Helical" evidence="7">
    <location>
        <begin position="97"/>
        <end position="114"/>
    </location>
</feature>
<dbReference type="NCBIfam" id="TIGR00544">
    <property type="entry name" value="lgt"/>
    <property type="match status" value="1"/>
</dbReference>
<dbReference type="EC" id="2.5.1.145" evidence="7"/>
<dbReference type="AlphaFoldDB" id="A0A2P1P8A0"/>
<comment type="subcellular location">
    <subcellularLocation>
        <location evidence="7">Cell membrane</location>
        <topology evidence="7">Multi-pass membrane protein</topology>
    </subcellularLocation>
</comment>
<dbReference type="GO" id="GO:0008961">
    <property type="term" value="F:phosphatidylglycerol-prolipoprotein diacylglyceryl transferase activity"/>
    <property type="evidence" value="ECO:0007669"/>
    <property type="project" value="UniProtKB-UniRule"/>
</dbReference>
<dbReference type="EMBL" id="CP027845">
    <property type="protein sequence ID" value="AVP87491.1"/>
    <property type="molecule type" value="Genomic_DNA"/>
</dbReference>
<comment type="pathway">
    <text evidence="7">Protein modification; lipoprotein biosynthesis (diacylglyceryl transfer).</text>
</comment>
<comment type="catalytic activity">
    <reaction evidence="7">
        <text>L-cysteinyl-[prolipoprotein] + a 1,2-diacyl-sn-glycero-3-phospho-(1'-sn-glycerol) = an S-1,2-diacyl-sn-glyceryl-L-cysteinyl-[prolipoprotein] + sn-glycerol 1-phosphate + H(+)</text>
        <dbReference type="Rhea" id="RHEA:56712"/>
        <dbReference type="Rhea" id="RHEA-COMP:14679"/>
        <dbReference type="Rhea" id="RHEA-COMP:14680"/>
        <dbReference type="ChEBI" id="CHEBI:15378"/>
        <dbReference type="ChEBI" id="CHEBI:29950"/>
        <dbReference type="ChEBI" id="CHEBI:57685"/>
        <dbReference type="ChEBI" id="CHEBI:64716"/>
        <dbReference type="ChEBI" id="CHEBI:140658"/>
        <dbReference type="EC" id="2.5.1.145"/>
    </reaction>
</comment>
<keyword evidence="8" id="KW-0449">Lipoprotein</keyword>
<keyword evidence="2 7" id="KW-1003">Cell membrane</keyword>
<feature type="transmembrane region" description="Helical" evidence="7">
    <location>
        <begin position="235"/>
        <end position="255"/>
    </location>
</feature>
<feature type="transmembrane region" description="Helical" evidence="7">
    <location>
        <begin position="58"/>
        <end position="77"/>
    </location>
</feature>
<dbReference type="InterPro" id="IPR001640">
    <property type="entry name" value="Lgt"/>
</dbReference>
<evidence type="ECO:0000256" key="1">
    <source>
        <dbReference type="ARBA" id="ARBA00007150"/>
    </source>
</evidence>
<reference evidence="8 9" key="1">
    <citation type="submission" date="2018-03" db="EMBL/GenBank/DDBJ databases">
        <title>A gene transfer event suggests a long-term partnership between eustigmatophyte algae and a novel lineage of endosymbiotic bacteria.</title>
        <authorList>
            <person name="Yurchenko T."/>
            <person name="Sevcikova T."/>
            <person name="Pribyl P."/>
            <person name="El Karkouri K."/>
            <person name="Klimes V."/>
            <person name="Amaral R."/>
            <person name="Zbrankova V."/>
            <person name="Kim E."/>
            <person name="Raoult D."/>
            <person name="Santos L.M.A."/>
            <person name="Elias M."/>
        </authorList>
    </citation>
    <scope>NUCLEOTIDE SEQUENCE [LARGE SCALE GENOMIC DNA]</scope>
    <source>
        <strain evidence="8">CCALA 838</strain>
    </source>
</reference>
<keyword evidence="4 7" id="KW-0812">Transmembrane</keyword>
<dbReference type="Proteomes" id="UP000241762">
    <property type="component" value="Chromosome"/>
</dbReference>
<evidence type="ECO:0000313" key="8">
    <source>
        <dbReference type="EMBL" id="AVP87491.1"/>
    </source>
</evidence>
<keyword evidence="6 7" id="KW-0472">Membrane</keyword>
<comment type="function">
    <text evidence="7">Catalyzes the transfer of the diacylglyceryl group from phosphatidylglycerol to the sulfhydryl group of the N-terminal cysteine of a prolipoprotein, the first step in the formation of mature lipoproteins.</text>
</comment>
<comment type="similarity">
    <text evidence="1 7">Belongs to the Lgt family.</text>
</comment>
<organism evidence="8 9">
    <name type="scientific">Candidatus Phycorickettsia trachydisci</name>
    <dbReference type="NCBI Taxonomy" id="2115978"/>
    <lineage>
        <taxon>Bacteria</taxon>
        <taxon>Pseudomonadati</taxon>
        <taxon>Pseudomonadota</taxon>
        <taxon>Alphaproteobacteria</taxon>
        <taxon>Rickettsiales</taxon>
        <taxon>Rickettsiaceae</taxon>
        <taxon>Candidatus Phycorickettsia</taxon>
    </lineage>
</organism>
<gene>
    <name evidence="7" type="primary">lgt</name>
    <name evidence="8" type="ORF">phytr_5460</name>
</gene>
<evidence type="ECO:0000256" key="6">
    <source>
        <dbReference type="ARBA" id="ARBA00023136"/>
    </source>
</evidence>
<evidence type="ECO:0000256" key="5">
    <source>
        <dbReference type="ARBA" id="ARBA00022989"/>
    </source>
</evidence>
<feature type="binding site" evidence="7">
    <location>
        <position position="140"/>
    </location>
    <ligand>
        <name>a 1,2-diacyl-sn-glycero-3-phospho-(1'-sn-glycerol)</name>
        <dbReference type="ChEBI" id="CHEBI:64716"/>
    </ligand>
</feature>
<feature type="transmembrane region" description="Helical" evidence="7">
    <location>
        <begin position="204"/>
        <end position="223"/>
    </location>
</feature>
<evidence type="ECO:0000256" key="4">
    <source>
        <dbReference type="ARBA" id="ARBA00022692"/>
    </source>
</evidence>
<dbReference type="PANTHER" id="PTHR30589:SF0">
    <property type="entry name" value="PHOSPHATIDYLGLYCEROL--PROLIPOPROTEIN DIACYLGLYCERYL TRANSFERASE"/>
    <property type="match status" value="1"/>
</dbReference>
<keyword evidence="3 7" id="KW-0808">Transferase</keyword>
<dbReference type="KEGG" id="ptc:phytr_5460"/>
<dbReference type="PANTHER" id="PTHR30589">
    <property type="entry name" value="PROLIPOPROTEIN DIACYLGLYCERYL TRANSFERASE"/>
    <property type="match status" value="1"/>
</dbReference>
<protein>
    <recommendedName>
        <fullName evidence="7">Phosphatidylglycerol--prolipoprotein diacylglyceryl transferase</fullName>
        <ecNumber evidence="7">2.5.1.145</ecNumber>
    </recommendedName>
</protein>
<evidence type="ECO:0000313" key="9">
    <source>
        <dbReference type="Proteomes" id="UP000241762"/>
    </source>
</evidence>